<dbReference type="PANTHER" id="PTHR38454">
    <property type="entry name" value="INTEGRAL MEMBRANE PROTEIN-RELATED"/>
    <property type="match status" value="1"/>
</dbReference>
<keyword evidence="1" id="KW-0472">Membrane</keyword>
<feature type="transmembrane region" description="Helical" evidence="1">
    <location>
        <begin position="12"/>
        <end position="34"/>
    </location>
</feature>
<gene>
    <name evidence="2" type="ORF">MNBD_CHLOROFLEXI01-3433</name>
</gene>
<feature type="transmembrane region" description="Helical" evidence="1">
    <location>
        <begin position="112"/>
        <end position="131"/>
    </location>
</feature>
<dbReference type="PANTHER" id="PTHR38454:SF1">
    <property type="entry name" value="INTEGRAL MEMBRANE PROTEIN"/>
    <property type="match status" value="1"/>
</dbReference>
<sequence length="728" mass="81003">MSSVKRLIQHPWIQVILTLILIATLTYLFLWRLWAAAPEDRAYLPEKSDLAEVFYPPRYYFAQNLEAGQFSLWNPHIYAGYPQFADPQAATFYPIALLFARFAGASYSMDSIALNIGLHYFLVGAFTFLFFRHIMRSNLAALLGALVFEFGGYLTFYPPLQLSELEVVAWLPLTLLLITLSLQRRNWLLLAVAGVTMGQVFLAGRPQSYLTIGLITIAWLIYTAHQEKYLWFQIGARIVALTGFALGISAAQWLPTLQLTRLSTRSVLIYDFVAEGGFPFAELTGFFVPQMLGTQNLYMGLLTLLLAGVAIYKRKGLFWVGILLVSLIGSVGDNLILFDSLYLIERLGFPGYLRNVERLAFGITFSLAALSGYGLCLLQKEAKQLLRFMAISVGGIFSVTLLMAWFWSFTRLPTESLDPILAVETISFAGMMLLVALGALWLLRDQPKIAAVAFVVIAVLDVMSINQGRFFVAESFLPGNDIERAAAAPAGPDTFYRVAFDQTSSQDFGSLAGVDSPGGMPPLMLKDYERLRGVLTDEYRRNILLNVGMVVTTGEYTDPAFELVAQQDNFNYYRFLHFKPRAYLVEEVIEVADAVEAAERLAAPDFDYWNTALVVGESGLGQGSVLLPTENVLVVGRTANSITIQATTEEPRLLVLSDTFYPGWQAEIDNVSTEILQTNVALRGVVVPSGNHTITMQFRPLTFYLGVAISLLTVLVVLLWAGFNWLRS</sequence>
<feature type="transmembrane region" description="Helical" evidence="1">
    <location>
        <begin position="420"/>
        <end position="442"/>
    </location>
</feature>
<dbReference type="InterPro" id="IPR018580">
    <property type="entry name" value="Uncharacterised_YfhO"/>
</dbReference>
<feature type="transmembrane region" description="Helical" evidence="1">
    <location>
        <begin position="701"/>
        <end position="726"/>
    </location>
</feature>
<keyword evidence="1" id="KW-1133">Transmembrane helix</keyword>
<accession>A0A3B0V234</accession>
<dbReference type="Pfam" id="PF09586">
    <property type="entry name" value="YfhO"/>
    <property type="match status" value="1"/>
</dbReference>
<keyword evidence="1" id="KW-0812">Transmembrane</keyword>
<feature type="transmembrane region" description="Helical" evidence="1">
    <location>
        <begin position="234"/>
        <end position="254"/>
    </location>
</feature>
<evidence type="ECO:0008006" key="3">
    <source>
        <dbReference type="Google" id="ProtNLM"/>
    </source>
</evidence>
<feature type="transmembrane region" description="Helical" evidence="1">
    <location>
        <begin position="385"/>
        <end position="408"/>
    </location>
</feature>
<feature type="transmembrane region" description="Helical" evidence="1">
    <location>
        <begin position="209"/>
        <end position="225"/>
    </location>
</feature>
<feature type="transmembrane region" description="Helical" evidence="1">
    <location>
        <begin position="449"/>
        <end position="466"/>
    </location>
</feature>
<feature type="transmembrane region" description="Helical" evidence="1">
    <location>
        <begin position="187"/>
        <end position="203"/>
    </location>
</feature>
<feature type="transmembrane region" description="Helical" evidence="1">
    <location>
        <begin position="138"/>
        <end position="156"/>
    </location>
</feature>
<dbReference type="EMBL" id="UOEU01000302">
    <property type="protein sequence ID" value="VAW31907.1"/>
    <property type="molecule type" value="Genomic_DNA"/>
</dbReference>
<organism evidence="2">
    <name type="scientific">hydrothermal vent metagenome</name>
    <dbReference type="NCBI Taxonomy" id="652676"/>
    <lineage>
        <taxon>unclassified sequences</taxon>
        <taxon>metagenomes</taxon>
        <taxon>ecological metagenomes</taxon>
    </lineage>
</organism>
<evidence type="ECO:0000313" key="2">
    <source>
        <dbReference type="EMBL" id="VAW31907.1"/>
    </source>
</evidence>
<name>A0A3B0V234_9ZZZZ</name>
<feature type="transmembrane region" description="Helical" evidence="1">
    <location>
        <begin position="317"/>
        <end position="338"/>
    </location>
</feature>
<protein>
    <recommendedName>
        <fullName evidence="3">YfhO family protein</fullName>
    </recommendedName>
</protein>
<feature type="transmembrane region" description="Helical" evidence="1">
    <location>
        <begin position="162"/>
        <end position="180"/>
    </location>
</feature>
<feature type="transmembrane region" description="Helical" evidence="1">
    <location>
        <begin position="358"/>
        <end position="378"/>
    </location>
</feature>
<reference evidence="2" key="1">
    <citation type="submission" date="2018-06" db="EMBL/GenBank/DDBJ databases">
        <authorList>
            <person name="Zhirakovskaya E."/>
        </authorList>
    </citation>
    <scope>NUCLEOTIDE SEQUENCE</scope>
</reference>
<proteinExistence type="predicted"/>
<dbReference type="AlphaFoldDB" id="A0A3B0V234"/>
<evidence type="ECO:0000256" key="1">
    <source>
        <dbReference type="SAM" id="Phobius"/>
    </source>
</evidence>
<feature type="transmembrane region" description="Helical" evidence="1">
    <location>
        <begin position="295"/>
        <end position="312"/>
    </location>
</feature>